<protein>
    <recommendedName>
        <fullName evidence="1">FMN-binding domain-containing protein</fullName>
    </recommendedName>
</protein>
<name>A0A0R2HBP3_9FIRM</name>
<evidence type="ECO:0000259" key="1">
    <source>
        <dbReference type="SMART" id="SM00900"/>
    </source>
</evidence>
<dbReference type="GO" id="GO:0016020">
    <property type="term" value="C:membrane"/>
    <property type="evidence" value="ECO:0007669"/>
    <property type="project" value="InterPro"/>
</dbReference>
<keyword evidence="3" id="KW-1185">Reference proteome</keyword>
<dbReference type="AlphaFoldDB" id="A0A0R2HBP3"/>
<evidence type="ECO:0000313" key="3">
    <source>
        <dbReference type="Proteomes" id="UP000051841"/>
    </source>
</evidence>
<dbReference type="PATRIC" id="fig|1410657.5.peg.1601"/>
<dbReference type="RefSeq" id="WP_031589795.1">
    <property type="nucleotide sequence ID" value="NZ_JNKN01000046.1"/>
</dbReference>
<feature type="domain" description="FMN-binding" evidence="1">
    <location>
        <begin position="8"/>
        <end position="81"/>
    </location>
</feature>
<dbReference type="GO" id="GO:0010181">
    <property type="term" value="F:FMN binding"/>
    <property type="evidence" value="ECO:0007669"/>
    <property type="project" value="InterPro"/>
</dbReference>
<gene>
    <name evidence="2" type="ORF">IV49_GL001551</name>
</gene>
<accession>A0A0R2HBP3</accession>
<organism evidence="2 3">
    <name type="scientific">Kandleria vitulina DSM 20405</name>
    <dbReference type="NCBI Taxonomy" id="1410657"/>
    <lineage>
        <taxon>Bacteria</taxon>
        <taxon>Bacillati</taxon>
        <taxon>Bacillota</taxon>
        <taxon>Erysipelotrichia</taxon>
        <taxon>Erysipelotrichales</taxon>
        <taxon>Coprobacillaceae</taxon>
        <taxon>Kandleria</taxon>
    </lineage>
</organism>
<proteinExistence type="predicted"/>
<dbReference type="SMART" id="SM00900">
    <property type="entry name" value="FMN_bind"/>
    <property type="match status" value="1"/>
</dbReference>
<dbReference type="Pfam" id="PF04205">
    <property type="entry name" value="FMN_bind"/>
    <property type="match status" value="1"/>
</dbReference>
<reference evidence="2 3" key="1">
    <citation type="journal article" date="2015" name="Genome Announc.">
        <title>Expanding the biotechnology potential of lactobacilli through comparative genomics of 213 strains and associated genera.</title>
        <authorList>
            <person name="Sun Z."/>
            <person name="Harris H.M."/>
            <person name="McCann A."/>
            <person name="Guo C."/>
            <person name="Argimon S."/>
            <person name="Zhang W."/>
            <person name="Yang X."/>
            <person name="Jeffery I.B."/>
            <person name="Cooney J.C."/>
            <person name="Kagawa T.F."/>
            <person name="Liu W."/>
            <person name="Song Y."/>
            <person name="Salvetti E."/>
            <person name="Wrobel A."/>
            <person name="Rasinkangas P."/>
            <person name="Parkhill J."/>
            <person name="Rea M.C."/>
            <person name="O'Sullivan O."/>
            <person name="Ritari J."/>
            <person name="Douillard F.P."/>
            <person name="Paul Ross R."/>
            <person name="Yang R."/>
            <person name="Briner A.E."/>
            <person name="Felis G.E."/>
            <person name="de Vos W.M."/>
            <person name="Barrangou R."/>
            <person name="Klaenhammer T.R."/>
            <person name="Caufield P.W."/>
            <person name="Cui Y."/>
            <person name="Zhang H."/>
            <person name="O'Toole P.W."/>
        </authorList>
    </citation>
    <scope>NUCLEOTIDE SEQUENCE [LARGE SCALE GENOMIC DNA]</scope>
    <source>
        <strain evidence="2 3">DSM 20405</strain>
    </source>
</reference>
<dbReference type="EMBL" id="JQBL01000045">
    <property type="protein sequence ID" value="KRN47452.1"/>
    <property type="molecule type" value="Genomic_DNA"/>
</dbReference>
<evidence type="ECO:0000313" key="2">
    <source>
        <dbReference type="EMBL" id="KRN47452.1"/>
    </source>
</evidence>
<dbReference type="Proteomes" id="UP000051841">
    <property type="component" value="Unassembled WGS sequence"/>
</dbReference>
<dbReference type="InterPro" id="IPR007329">
    <property type="entry name" value="FMN-bd"/>
</dbReference>
<sequence length="97" mass="10646">MGTGSGNGFRGETQVKVVVENKKISSIEIMSYQDDEQFFERAKETVIANIIKNSIDVDTVSGATFSSNGIKEAVANALNIDFTNPNSSSLYQEHHHH</sequence>
<comment type="caution">
    <text evidence="2">The sequence shown here is derived from an EMBL/GenBank/DDBJ whole genome shotgun (WGS) entry which is preliminary data.</text>
</comment>
<dbReference type="Gene3D" id="3.90.1010.20">
    <property type="match status" value="1"/>
</dbReference>